<comment type="caution">
    <text evidence="2">The sequence shown here is derived from an EMBL/GenBank/DDBJ whole genome shotgun (WGS) entry which is preliminary data.</text>
</comment>
<organism evidence="2 3">
    <name type="scientific">Sphingomonas yabuuchiae</name>
    <dbReference type="NCBI Taxonomy" id="172044"/>
    <lineage>
        <taxon>Bacteria</taxon>
        <taxon>Pseudomonadati</taxon>
        <taxon>Pseudomonadota</taxon>
        <taxon>Alphaproteobacteria</taxon>
        <taxon>Sphingomonadales</taxon>
        <taxon>Sphingomonadaceae</taxon>
        <taxon>Sphingomonas</taxon>
    </lineage>
</organism>
<accession>A0ABR6KGE8</accession>
<feature type="transmembrane region" description="Helical" evidence="1">
    <location>
        <begin position="12"/>
        <end position="32"/>
    </location>
</feature>
<evidence type="ECO:0000256" key="1">
    <source>
        <dbReference type="SAM" id="Phobius"/>
    </source>
</evidence>
<dbReference type="RefSeq" id="WP_066490684.1">
    <property type="nucleotide sequence ID" value="NZ_JACHNX010000037.1"/>
</dbReference>
<keyword evidence="1" id="KW-0472">Membrane</keyword>
<reference evidence="2 3" key="1">
    <citation type="submission" date="2020-08" db="EMBL/GenBank/DDBJ databases">
        <title>Genomic Encyclopedia of Type Strains, Phase IV (KMG-IV): sequencing the most valuable type-strain genomes for metagenomic binning, comparative biology and taxonomic classification.</title>
        <authorList>
            <person name="Goeker M."/>
        </authorList>
    </citation>
    <scope>NUCLEOTIDE SEQUENCE [LARGE SCALE GENOMIC DNA]</scope>
    <source>
        <strain evidence="2 3">DSM 14562</strain>
    </source>
</reference>
<dbReference type="EMBL" id="JACHNX010000037">
    <property type="protein sequence ID" value="MBB4611620.1"/>
    <property type="molecule type" value="Genomic_DNA"/>
</dbReference>
<evidence type="ECO:0000313" key="3">
    <source>
        <dbReference type="Proteomes" id="UP000584663"/>
    </source>
</evidence>
<evidence type="ECO:0000313" key="2">
    <source>
        <dbReference type="EMBL" id="MBB4611620.1"/>
    </source>
</evidence>
<proteinExistence type="predicted"/>
<feature type="transmembrane region" description="Helical" evidence="1">
    <location>
        <begin position="38"/>
        <end position="58"/>
    </location>
</feature>
<dbReference type="Proteomes" id="UP000584663">
    <property type="component" value="Unassembled WGS sequence"/>
</dbReference>
<gene>
    <name evidence="2" type="ORF">GGQ89_003870</name>
</gene>
<sequence>MAGPCIGGRRPISWRLAIVVAVVALFASNAWLKGIFGYGEIATDIPFLLFGVILFFTWRVNRNAANRQSELLGSARFGDRADVQKLEASGDLLIGRSAKLGKLLRYDGAAHLLTMAPPARARASARSSPTCSCSIARSPASTPKARIRYYDQREFDGLFDPA</sequence>
<protein>
    <submittedName>
        <fullName evidence="2">Uncharacterized protein</fullName>
    </submittedName>
</protein>
<keyword evidence="1" id="KW-1133">Transmembrane helix</keyword>
<keyword evidence="3" id="KW-1185">Reference proteome</keyword>
<keyword evidence="1" id="KW-0812">Transmembrane</keyword>
<name>A0ABR6KGE8_9SPHN</name>